<proteinExistence type="inferred from homology"/>
<organism evidence="8 9">
    <name type="scientific">Corynebacterium pyruviciproducens</name>
    <dbReference type="NCBI Taxonomy" id="598660"/>
    <lineage>
        <taxon>Bacteria</taxon>
        <taxon>Bacillati</taxon>
        <taxon>Actinomycetota</taxon>
        <taxon>Actinomycetes</taxon>
        <taxon>Mycobacteriales</taxon>
        <taxon>Corynebacteriaceae</taxon>
        <taxon>Corynebacterium</taxon>
    </lineage>
</organism>
<dbReference type="RefSeq" id="WP_101678664.1">
    <property type="nucleotide sequence ID" value="NZ_CP136958.1"/>
</dbReference>
<evidence type="ECO:0000256" key="3">
    <source>
        <dbReference type="ARBA" id="ARBA00022723"/>
    </source>
</evidence>
<protein>
    <submittedName>
        <fullName evidence="8">Zinc ABC transporter substrate-binding protein</fullName>
    </submittedName>
</protein>
<dbReference type="InterPro" id="IPR006127">
    <property type="entry name" value="ZnuA-like"/>
</dbReference>
<dbReference type="SUPFAM" id="SSF53807">
    <property type="entry name" value="Helical backbone' metal receptor"/>
    <property type="match status" value="1"/>
</dbReference>
<dbReference type="PROSITE" id="PS51257">
    <property type="entry name" value="PROKAR_LIPOPROTEIN"/>
    <property type="match status" value="1"/>
</dbReference>
<dbReference type="EMBL" id="CP136958">
    <property type="protein sequence ID" value="WOT02452.1"/>
    <property type="molecule type" value="Genomic_DNA"/>
</dbReference>
<name>A0AAF1BWH9_9CORY</name>
<accession>A0AAF1BWH9</accession>
<keyword evidence="2 5" id="KW-0813">Transport</keyword>
<comment type="subcellular location">
    <subcellularLocation>
        <location evidence="1">Cell envelope</location>
    </subcellularLocation>
</comment>
<dbReference type="GO" id="GO:0030313">
    <property type="term" value="C:cell envelope"/>
    <property type="evidence" value="ECO:0007669"/>
    <property type="project" value="UniProtKB-SubCell"/>
</dbReference>
<evidence type="ECO:0000256" key="5">
    <source>
        <dbReference type="RuleBase" id="RU003512"/>
    </source>
</evidence>
<evidence type="ECO:0000256" key="4">
    <source>
        <dbReference type="ARBA" id="ARBA00022729"/>
    </source>
</evidence>
<keyword evidence="3" id="KW-0479">Metal-binding</keyword>
<evidence type="ECO:0000313" key="8">
    <source>
        <dbReference type="EMBL" id="WOT02452.1"/>
    </source>
</evidence>
<evidence type="ECO:0000313" key="9">
    <source>
        <dbReference type="Proteomes" id="UP000234560"/>
    </source>
</evidence>
<dbReference type="GO" id="GO:0046872">
    <property type="term" value="F:metal ion binding"/>
    <property type="evidence" value="ECO:0007669"/>
    <property type="project" value="UniProtKB-KW"/>
</dbReference>
<evidence type="ECO:0000256" key="2">
    <source>
        <dbReference type="ARBA" id="ARBA00022448"/>
    </source>
</evidence>
<dbReference type="AlphaFoldDB" id="A0AAF1BWH9"/>
<gene>
    <name evidence="8" type="ORF">CYJ47_01350</name>
</gene>
<feature type="compositionally biased region" description="Basic and acidic residues" evidence="6">
    <location>
        <begin position="126"/>
        <end position="139"/>
    </location>
</feature>
<dbReference type="InterPro" id="IPR006128">
    <property type="entry name" value="Lipoprotein_PsaA-like"/>
</dbReference>
<evidence type="ECO:0000256" key="6">
    <source>
        <dbReference type="SAM" id="MobiDB-lite"/>
    </source>
</evidence>
<dbReference type="Gene3D" id="3.40.50.1980">
    <property type="entry name" value="Nitrogenase molybdenum iron protein domain"/>
    <property type="match status" value="2"/>
</dbReference>
<feature type="signal peptide" evidence="7">
    <location>
        <begin position="1"/>
        <end position="20"/>
    </location>
</feature>
<reference evidence="8" key="1">
    <citation type="submission" date="2017-12" db="EMBL/GenBank/DDBJ databases">
        <authorList>
            <person name="Thomas-White K."/>
            <person name="Wolfe A.J."/>
        </authorList>
    </citation>
    <scope>NUCLEOTIDE SEQUENCE</scope>
    <source>
        <strain evidence="8">UMB0763</strain>
    </source>
</reference>
<feature type="chain" id="PRO_5042295230" evidence="7">
    <location>
        <begin position="21"/>
        <end position="299"/>
    </location>
</feature>
<dbReference type="PANTHER" id="PTHR42953">
    <property type="entry name" value="HIGH-AFFINITY ZINC UPTAKE SYSTEM PROTEIN ZNUA-RELATED"/>
    <property type="match status" value="1"/>
</dbReference>
<dbReference type="PRINTS" id="PR00690">
    <property type="entry name" value="ADHESNFAMILY"/>
</dbReference>
<dbReference type="Pfam" id="PF01297">
    <property type="entry name" value="ZnuA"/>
    <property type="match status" value="1"/>
</dbReference>
<dbReference type="PANTHER" id="PTHR42953:SF1">
    <property type="entry name" value="METAL-BINDING PROTEIN HI_0362-RELATED"/>
    <property type="match status" value="1"/>
</dbReference>
<dbReference type="KEGG" id="cpyr:CYJ47_01350"/>
<sequence>MKRFPIVCAAAALALAGCSATNDTTETPDAHIDIVATTSVWADVASAVAGDDATVTPIISKGDVDPHSFEPVAGDMAKLERADIIVANGGGYDAWAYANLDEEKKDAVVSPLPLTPHEEETTGDQHGNENSEHHHEHGSEHVWYDTHAIEEVIGKVAAKITELGGTATVDEANAKAEALEKKVQELPAGTVMQTEPIADSIIEDSALTDATPQAFREATLKESEPSAAALDEFLTTLKGGGIDVLIFNPSTATDTTKRIREAAGEAHVKIVEIAEVPPTDTNFLDYFDSRLTELKEALS</sequence>
<dbReference type="GO" id="GO:0007155">
    <property type="term" value="P:cell adhesion"/>
    <property type="evidence" value="ECO:0007669"/>
    <property type="project" value="InterPro"/>
</dbReference>
<reference evidence="8" key="2">
    <citation type="submission" date="2023-10" db="EMBL/GenBank/DDBJ databases">
        <authorList>
            <person name="Choi B."/>
        </authorList>
    </citation>
    <scope>NUCLEOTIDE SEQUENCE</scope>
    <source>
        <strain evidence="8">UMB0763</strain>
    </source>
</reference>
<feature type="region of interest" description="Disordered" evidence="6">
    <location>
        <begin position="113"/>
        <end position="139"/>
    </location>
</feature>
<dbReference type="Proteomes" id="UP000234560">
    <property type="component" value="Chromosome"/>
</dbReference>
<evidence type="ECO:0000256" key="1">
    <source>
        <dbReference type="ARBA" id="ARBA00004196"/>
    </source>
</evidence>
<keyword evidence="4 7" id="KW-0732">Signal</keyword>
<comment type="similarity">
    <text evidence="5">Belongs to the bacterial solute-binding protein 9 family.</text>
</comment>
<evidence type="ECO:0000256" key="7">
    <source>
        <dbReference type="SAM" id="SignalP"/>
    </source>
</evidence>
<dbReference type="InterPro" id="IPR050492">
    <property type="entry name" value="Bact_metal-bind_prot9"/>
</dbReference>
<dbReference type="GO" id="GO:0030001">
    <property type="term" value="P:metal ion transport"/>
    <property type="evidence" value="ECO:0007669"/>
    <property type="project" value="InterPro"/>
</dbReference>